<dbReference type="AlphaFoldDB" id="A0A0F7SUM9"/>
<keyword evidence="5" id="KW-0396">Initiation factor</keyword>
<evidence type="ECO:0000256" key="1">
    <source>
        <dbReference type="ARBA" id="ARBA00005422"/>
    </source>
</evidence>
<dbReference type="InterPro" id="IPR005874">
    <property type="entry name" value="SUI1_euk"/>
</dbReference>
<dbReference type="InterPro" id="IPR036877">
    <property type="entry name" value="SUI1_dom_sf"/>
</dbReference>
<evidence type="ECO:0000256" key="2">
    <source>
        <dbReference type="ARBA" id="ARBA00022917"/>
    </source>
</evidence>
<evidence type="ECO:0000313" key="5">
    <source>
        <dbReference type="EMBL" id="CED84275.1"/>
    </source>
</evidence>
<evidence type="ECO:0000256" key="3">
    <source>
        <dbReference type="SAM" id="MobiDB-lite"/>
    </source>
</evidence>
<dbReference type="GO" id="GO:0003743">
    <property type="term" value="F:translation initiation factor activity"/>
    <property type="evidence" value="ECO:0007669"/>
    <property type="project" value="UniProtKB-KW"/>
</dbReference>
<organism evidence="5">
    <name type="scientific">Phaffia rhodozyma</name>
    <name type="common">Yeast</name>
    <name type="synonym">Xanthophyllomyces dendrorhous</name>
    <dbReference type="NCBI Taxonomy" id="264483"/>
    <lineage>
        <taxon>Eukaryota</taxon>
        <taxon>Fungi</taxon>
        <taxon>Dikarya</taxon>
        <taxon>Basidiomycota</taxon>
        <taxon>Agaricomycotina</taxon>
        <taxon>Tremellomycetes</taxon>
        <taxon>Cystofilobasidiales</taxon>
        <taxon>Mrakiaceae</taxon>
        <taxon>Phaffia</taxon>
    </lineage>
</organism>
<dbReference type="PANTHER" id="PTHR10388">
    <property type="entry name" value="EUKARYOTIC TRANSLATION INITIATION FACTOR SUI1"/>
    <property type="match status" value="1"/>
</dbReference>
<dbReference type="PROSITE" id="PS50296">
    <property type="entry name" value="SUI1"/>
    <property type="match status" value="1"/>
</dbReference>
<dbReference type="Pfam" id="PF01253">
    <property type="entry name" value="SUI1"/>
    <property type="match status" value="1"/>
</dbReference>
<dbReference type="SUPFAM" id="SSF55159">
    <property type="entry name" value="eIF1-like"/>
    <property type="match status" value="1"/>
</dbReference>
<name>A0A0F7SUM9_PHARH</name>
<comment type="similarity">
    <text evidence="1">Belongs to the SUI1 family.</text>
</comment>
<protein>
    <submittedName>
        <fullName evidence="5">Translation initiation factor 1 (EIF-1/SUI1)</fullName>
    </submittedName>
</protein>
<evidence type="ECO:0000259" key="4">
    <source>
        <dbReference type="PROSITE" id="PS50296"/>
    </source>
</evidence>
<reference evidence="5" key="1">
    <citation type="submission" date="2014-08" db="EMBL/GenBank/DDBJ databases">
        <authorList>
            <person name="Sharma Rahul"/>
            <person name="Thines Marco"/>
        </authorList>
    </citation>
    <scope>NUCLEOTIDE SEQUENCE</scope>
</reference>
<feature type="region of interest" description="Disordered" evidence="3">
    <location>
        <begin position="19"/>
        <end position="63"/>
    </location>
</feature>
<sequence>MSTPITSSKVDDTIKKSAKAATADKKAPSAPKVSTPLNLASKDPFDDDFDDETEKVTNDAPGGNKVHIRIQQRNGRKTLTTLQGLDKKFDPKKILKAFKKEFACNGTVVEDEEAGQVIQLQGDQRLKIRQFLVESELFTEKEAKAQIQIHGH</sequence>
<feature type="domain" description="SUI1" evidence="4">
    <location>
        <begin position="66"/>
        <end position="136"/>
    </location>
</feature>
<accession>A0A0F7SUM9</accession>
<keyword evidence="2" id="KW-0648">Protein biosynthesis</keyword>
<proteinExistence type="inferred from homology"/>
<dbReference type="Gene3D" id="3.30.780.10">
    <property type="entry name" value="SUI1-like domain"/>
    <property type="match status" value="1"/>
</dbReference>
<dbReference type="InterPro" id="IPR001950">
    <property type="entry name" value="SUI1"/>
</dbReference>
<dbReference type="CDD" id="cd11566">
    <property type="entry name" value="eIF1_SUI1"/>
    <property type="match status" value="1"/>
</dbReference>
<dbReference type="EMBL" id="LN483157">
    <property type="protein sequence ID" value="CED84275.1"/>
    <property type="molecule type" value="Genomic_DNA"/>
</dbReference>